<dbReference type="Gene3D" id="3.30.60.90">
    <property type="match status" value="1"/>
</dbReference>
<sequence length="1229" mass="137913">MAEAGFVIGLISGVISIIEATKKVYDAAKDAQGQPEAFRQVAARLPLVIQILHGASLRAQGLNETEQEALEPTIESCKAKAEALQKVFRKVIQKDDGRWYNQYKKAVGALGKQGKVEGLMADILKDINILACEKLVGAATDVEMKEIEEAIKQMKDMPSSLEDETGDTLQQQHSGSGDIIGVTGESVLNFHKGTGDMYHNVISGGATFGVNATNPTFNFLHRPAAARADYAGHYAHSSLHHPVRTFVDRPALHHQIRQQLDPGSSQDGRNGTRMLAVWGLGGAGKTQLVLDYLCQRRTDYKATFWIEAERNDLIERDFVAIYRLLFEVHITTGQEIIKANDAVARVKSWLSNRSRDRWLIVFDGADSVDDEDDGYIDLMRYVPESRFLDVIVTTRSRTAKDVTALEGVEVGEMEEAQAVDLFYTLSALKDRSQYTEDEVTLLVKELGLFALAITLAGTYVAQTPRLLSDIKQYLPEYRDRRRELLSQKPKRLVHQYGESVLTTWEASFKAVQRQCAEACQLMTLLAFLGFDDIFLELFHPGPFGEDGYSRSWTLVISPDASLDKYKIEECFRTLQTYSLVQWKEDQASYSMHKLVHAWGYERLEADQQRDFSAAGLQVVREAMSSCREEPQAKLRLVPHAMANFSMIVKQDWLGDGVKTVLSQLERSALFAYDLGQWAEACAVQSYIYGEWKRVFGEEHPSTISAMNNLANTLRGQGQLKEAAAMQKEVVEKRKQILGREHPDTISAMSNLANTLRGQGQLKEAAAMQKEVVEKMKQILSKEHPNTILAISNLANTLGDQGQLKEAAAMKKEVVEKRKQILGEEHPDTIVAMNNLASTLRDQGQLKEAAAMQKEVLEKRKRILGEEHPSTILAINNLANTLRDQGQLKEAAAMLKDAYARMTTIHGTNHTHSKLICSNAASLLLEIFVQSYNETLEENRDNLCQKTLIDFERMFGRQRESTNILRKTVADIYYRQEKLSQAEDMYYQALRNCESTSTYKGTLRCDIVNSLSQLLLNCRKWTESEAMFRQELEISGSLSSMSRMLAISGIYETHLHRCVSWWQEKGAQRKTSLTGWKSDLQAGDLVPALAHLCIEFGTVWPSFFNLLGSVLIWAQQKDNAVIAFQHHLQLIGSDAEQANIVVCNGCRKQLNADMQRFVCEICTDVDLCEECSTDYEIDGRASCEMAEDCYAHPFLAVPSEEGGNLDILSLLLDLSRCKTTKTRTQTSSSS</sequence>
<feature type="domain" description="NACHT-NTPase and P-loop NTPases N-terminal" evidence="4">
    <location>
        <begin position="11"/>
        <end position="130"/>
    </location>
</feature>
<keyword evidence="2" id="KW-0863">Zinc-finger</keyword>
<dbReference type="InterPro" id="IPR011990">
    <property type="entry name" value="TPR-like_helical_dom_sf"/>
</dbReference>
<comment type="caution">
    <text evidence="5">The sequence shown here is derived from an EMBL/GenBank/DDBJ whole genome shotgun (WGS) entry which is preliminary data.</text>
</comment>
<evidence type="ECO:0000256" key="1">
    <source>
        <dbReference type="ARBA" id="ARBA00022723"/>
    </source>
</evidence>
<dbReference type="GO" id="GO:0008270">
    <property type="term" value="F:zinc ion binding"/>
    <property type="evidence" value="ECO:0007669"/>
    <property type="project" value="UniProtKB-KW"/>
</dbReference>
<keyword evidence="3" id="KW-0862">Zinc</keyword>
<evidence type="ECO:0000256" key="2">
    <source>
        <dbReference type="ARBA" id="ARBA00022771"/>
    </source>
</evidence>
<protein>
    <recommendedName>
        <fullName evidence="4">NACHT-NTPase and P-loop NTPases N-terminal domain-containing protein</fullName>
    </recommendedName>
</protein>
<dbReference type="SUPFAM" id="SSF52540">
    <property type="entry name" value="P-loop containing nucleoside triphosphate hydrolases"/>
    <property type="match status" value="1"/>
</dbReference>
<dbReference type="Gene3D" id="3.40.50.300">
    <property type="entry name" value="P-loop containing nucleotide triphosphate hydrolases"/>
    <property type="match status" value="1"/>
</dbReference>
<organism evidence="5 6">
    <name type="scientific">Dendryphion nanum</name>
    <dbReference type="NCBI Taxonomy" id="256645"/>
    <lineage>
        <taxon>Eukaryota</taxon>
        <taxon>Fungi</taxon>
        <taxon>Dikarya</taxon>
        <taxon>Ascomycota</taxon>
        <taxon>Pezizomycotina</taxon>
        <taxon>Dothideomycetes</taxon>
        <taxon>Pleosporomycetidae</taxon>
        <taxon>Pleosporales</taxon>
        <taxon>Torulaceae</taxon>
        <taxon>Dendryphion</taxon>
    </lineage>
</organism>
<reference evidence="5" key="1">
    <citation type="journal article" date="2021" name="Nat. Commun.">
        <title>Genetic determinants of endophytism in the Arabidopsis root mycobiome.</title>
        <authorList>
            <person name="Mesny F."/>
            <person name="Miyauchi S."/>
            <person name="Thiergart T."/>
            <person name="Pickel B."/>
            <person name="Atanasova L."/>
            <person name="Karlsson M."/>
            <person name="Huettel B."/>
            <person name="Barry K.W."/>
            <person name="Haridas S."/>
            <person name="Chen C."/>
            <person name="Bauer D."/>
            <person name="Andreopoulos W."/>
            <person name="Pangilinan J."/>
            <person name="LaButti K."/>
            <person name="Riley R."/>
            <person name="Lipzen A."/>
            <person name="Clum A."/>
            <person name="Drula E."/>
            <person name="Henrissat B."/>
            <person name="Kohler A."/>
            <person name="Grigoriev I.V."/>
            <person name="Martin F.M."/>
            <person name="Hacquard S."/>
        </authorList>
    </citation>
    <scope>NUCLEOTIDE SEQUENCE</scope>
    <source>
        <strain evidence="5">MPI-CAGE-CH-0243</strain>
    </source>
</reference>
<dbReference type="OrthoDB" id="674604at2759"/>
<dbReference type="Pfam" id="PF13374">
    <property type="entry name" value="TPR_10"/>
    <property type="match status" value="3"/>
</dbReference>
<name>A0A9P9IJB6_9PLEO</name>
<dbReference type="Pfam" id="PF13424">
    <property type="entry name" value="TPR_12"/>
    <property type="match status" value="1"/>
</dbReference>
<dbReference type="InterPro" id="IPR019734">
    <property type="entry name" value="TPR_rpt"/>
</dbReference>
<keyword evidence="1" id="KW-0479">Metal-binding</keyword>
<proteinExistence type="predicted"/>
<dbReference type="InterPro" id="IPR031352">
    <property type="entry name" value="SesA"/>
</dbReference>
<dbReference type="AlphaFoldDB" id="A0A9P9IJB6"/>
<dbReference type="EMBL" id="JAGMWT010000009">
    <property type="protein sequence ID" value="KAH7122357.1"/>
    <property type="molecule type" value="Genomic_DNA"/>
</dbReference>
<accession>A0A9P9IJB6</accession>
<dbReference type="Proteomes" id="UP000700596">
    <property type="component" value="Unassembled WGS sequence"/>
</dbReference>
<dbReference type="InterPro" id="IPR043145">
    <property type="entry name" value="Znf_ZZ_sf"/>
</dbReference>
<keyword evidence="6" id="KW-1185">Reference proteome</keyword>
<gene>
    <name evidence="5" type="ORF">B0J11DRAFT_581064</name>
</gene>
<dbReference type="PANTHER" id="PTHR46082:SF6">
    <property type="entry name" value="AAA+ ATPASE DOMAIN-CONTAINING PROTEIN-RELATED"/>
    <property type="match status" value="1"/>
</dbReference>
<dbReference type="InterPro" id="IPR053137">
    <property type="entry name" value="NLR-like"/>
</dbReference>
<dbReference type="InterPro" id="IPR027417">
    <property type="entry name" value="P-loop_NTPase"/>
</dbReference>
<dbReference type="Gene3D" id="1.25.40.10">
    <property type="entry name" value="Tetratricopeptide repeat domain"/>
    <property type="match status" value="3"/>
</dbReference>
<evidence type="ECO:0000259" key="4">
    <source>
        <dbReference type="Pfam" id="PF17107"/>
    </source>
</evidence>
<dbReference type="PANTHER" id="PTHR46082">
    <property type="entry name" value="ATP/GTP-BINDING PROTEIN-RELATED"/>
    <property type="match status" value="1"/>
</dbReference>
<evidence type="ECO:0000313" key="6">
    <source>
        <dbReference type="Proteomes" id="UP000700596"/>
    </source>
</evidence>
<evidence type="ECO:0000256" key="3">
    <source>
        <dbReference type="ARBA" id="ARBA00022833"/>
    </source>
</evidence>
<dbReference type="SUPFAM" id="SSF48452">
    <property type="entry name" value="TPR-like"/>
    <property type="match status" value="3"/>
</dbReference>
<evidence type="ECO:0000313" key="5">
    <source>
        <dbReference type="EMBL" id="KAH7122357.1"/>
    </source>
</evidence>
<dbReference type="Pfam" id="PF17107">
    <property type="entry name" value="SesA"/>
    <property type="match status" value="1"/>
</dbReference>
<dbReference type="SMART" id="SM00028">
    <property type="entry name" value="TPR"/>
    <property type="match status" value="7"/>
</dbReference>